<proteinExistence type="predicted"/>
<gene>
    <name evidence="3" type="ORF">BK131_16655</name>
    <name evidence="2" type="ORF">PAHA3_4581</name>
</gene>
<feature type="transmembrane region" description="Helical" evidence="1">
    <location>
        <begin position="33"/>
        <end position="49"/>
    </location>
</feature>
<protein>
    <submittedName>
        <fullName evidence="2">Uncharacterized protein</fullName>
    </submittedName>
</protein>
<evidence type="ECO:0000256" key="1">
    <source>
        <dbReference type="SAM" id="Phobius"/>
    </source>
</evidence>
<organism evidence="2 4">
    <name type="scientific">Paenibacillus amylolyticus</name>
    <dbReference type="NCBI Taxonomy" id="1451"/>
    <lineage>
        <taxon>Bacteria</taxon>
        <taxon>Bacillati</taxon>
        <taxon>Bacillota</taxon>
        <taxon>Bacilli</taxon>
        <taxon>Bacillales</taxon>
        <taxon>Paenibacillaceae</taxon>
        <taxon>Paenibacillus</taxon>
    </lineage>
</organism>
<dbReference type="OrthoDB" id="2640688at2"/>
<dbReference type="Proteomes" id="UP000069697">
    <property type="component" value="Unassembled WGS sequence"/>
</dbReference>
<reference evidence="4" key="2">
    <citation type="submission" date="2016-01" db="EMBL/GenBank/DDBJ databases">
        <title>Draft Genome Sequence of Paenibacillus amylolyticus Heshi-A3 that Was Isolated from Fermented Rice Bran with Aging Salted Mackerel, Which Was Named Heshiko as Traditional Fermented Seafood in Japan.</title>
        <authorList>
            <person name="Akuzawa S."/>
            <person name="Nakagawa J."/>
            <person name="Kanekatsu T."/>
            <person name="Kubota E."/>
            <person name="Ohtake R."/>
            <person name="Suzuki T."/>
            <person name="Kanesaki Y."/>
        </authorList>
    </citation>
    <scope>NUCLEOTIDE SEQUENCE [LARGE SCALE GENOMIC DNA]</scope>
    <source>
        <strain evidence="4">Heshi-A3</strain>
    </source>
</reference>
<name>A0A100VRC1_PAEAM</name>
<evidence type="ECO:0000313" key="5">
    <source>
        <dbReference type="Proteomes" id="UP000187134"/>
    </source>
</evidence>
<evidence type="ECO:0000313" key="4">
    <source>
        <dbReference type="Proteomes" id="UP000069697"/>
    </source>
</evidence>
<dbReference type="Proteomes" id="UP000187134">
    <property type="component" value="Unassembled WGS sequence"/>
</dbReference>
<keyword evidence="1" id="KW-0472">Membrane</keyword>
<reference evidence="3 5" key="3">
    <citation type="submission" date="2016-11" db="EMBL/GenBank/DDBJ databases">
        <title>Paenibacillus species isolates.</title>
        <authorList>
            <person name="Beno S.M."/>
        </authorList>
    </citation>
    <scope>NUCLEOTIDE SEQUENCE [LARGE SCALE GENOMIC DNA]</scope>
    <source>
        <strain evidence="3 5">FSL H8-0246</strain>
    </source>
</reference>
<keyword evidence="1" id="KW-1133">Transmembrane helix</keyword>
<reference evidence="2 4" key="1">
    <citation type="journal article" date="2016" name="Genome Announc.">
        <title>Draft Genome Sequence of Paenibacillus amylolyticus Heshi-A3, Isolated from Fermented Rice Bran in a Japanese Fermented Seafood Dish.</title>
        <authorList>
            <person name="Akuzawa S."/>
            <person name="Nagaoka J."/>
            <person name="Kanekatsu M."/>
            <person name="Kubota E."/>
            <person name="Ohtake R."/>
            <person name="Suzuki T."/>
            <person name="Kanesaki Y."/>
        </authorList>
    </citation>
    <scope>NUCLEOTIDE SEQUENCE [LARGE SCALE GENOMIC DNA]</scope>
    <source>
        <strain evidence="2 4">Heshi-A3</strain>
    </source>
</reference>
<feature type="transmembrane region" description="Helical" evidence="1">
    <location>
        <begin position="6"/>
        <end position="21"/>
    </location>
</feature>
<sequence>MIKPLLFTYLGMVIVVIVMDFRHLKQAAVINRWLSYGLIALGTGIWLYITHLSKTFFVAVWISHVIQRFLPLP</sequence>
<comment type="caution">
    <text evidence="2">The sequence shown here is derived from an EMBL/GenBank/DDBJ whole genome shotgun (WGS) entry which is preliminary data.</text>
</comment>
<dbReference type="AlphaFoldDB" id="A0A100VRC1"/>
<dbReference type="EMBL" id="BCNV01000005">
    <property type="protein sequence ID" value="GAS84478.1"/>
    <property type="molecule type" value="Genomic_DNA"/>
</dbReference>
<evidence type="ECO:0000313" key="3">
    <source>
        <dbReference type="EMBL" id="OMF12872.1"/>
    </source>
</evidence>
<keyword evidence="1" id="KW-0812">Transmembrane</keyword>
<dbReference type="RefSeq" id="WP_062836859.1">
    <property type="nucleotide sequence ID" value="NZ_BCNV01000005.1"/>
</dbReference>
<dbReference type="EMBL" id="MRTJ01000006">
    <property type="protein sequence ID" value="OMF12872.1"/>
    <property type="molecule type" value="Genomic_DNA"/>
</dbReference>
<evidence type="ECO:0000313" key="2">
    <source>
        <dbReference type="EMBL" id="GAS84478.1"/>
    </source>
</evidence>
<accession>A0A100VRC1</accession>